<accession>A0A0E3SM56</accession>
<evidence type="ECO:0000259" key="13">
    <source>
        <dbReference type="PROSITE" id="PS50893"/>
    </source>
</evidence>
<dbReference type="Proteomes" id="UP000033066">
    <property type="component" value="Chromosome"/>
</dbReference>
<dbReference type="NCBIfam" id="TIGR01727">
    <property type="entry name" value="oligo_HPY"/>
    <property type="match status" value="1"/>
</dbReference>
<evidence type="ECO:0000256" key="4">
    <source>
        <dbReference type="ARBA" id="ARBA00022741"/>
    </source>
</evidence>
<dbReference type="HOGENOM" id="CLU_000604_1_23_2"/>
<dbReference type="GO" id="GO:0005524">
    <property type="term" value="F:ATP binding"/>
    <property type="evidence" value="ECO:0007669"/>
    <property type="project" value="UniProtKB-KW"/>
</dbReference>
<dbReference type="Pfam" id="PF08352">
    <property type="entry name" value="oligo_HPY"/>
    <property type="match status" value="1"/>
</dbReference>
<keyword evidence="4" id="KW-0547">Nucleotide-binding</keyword>
<dbReference type="OrthoDB" id="18209at2157"/>
<evidence type="ECO:0000256" key="12">
    <source>
        <dbReference type="ARBA" id="ARBA00048610"/>
    </source>
</evidence>
<dbReference type="STRING" id="1434107.MSBR3_1899"/>
<keyword evidence="8" id="KW-0472">Membrane</keyword>
<reference evidence="14" key="1">
    <citation type="submission" date="2014-07" db="EMBL/GenBank/DDBJ databases">
        <title>Methanogenic archaea and the global carbon cycle.</title>
        <authorList>
            <person name="Henriksen J.R."/>
            <person name="Luke J."/>
            <person name="Reinhart S."/>
            <person name="Benedict M.N."/>
            <person name="Youngblut N.D."/>
            <person name="Metcalf M.E."/>
            <person name="Whitaker R.J."/>
            <person name="Metcalf W.W."/>
        </authorList>
    </citation>
    <scope>NUCLEOTIDE SEQUENCE [LARGE SCALE GENOMIC DNA]</scope>
    <source>
        <strain evidence="14">3</strain>
    </source>
</reference>
<dbReference type="InterPro" id="IPR003439">
    <property type="entry name" value="ABC_transporter-like_ATP-bd"/>
</dbReference>
<keyword evidence="3" id="KW-1003">Cell membrane</keyword>
<dbReference type="Gene3D" id="3.40.50.300">
    <property type="entry name" value="P-loop containing nucleotide triphosphate hydrolases"/>
    <property type="match status" value="1"/>
</dbReference>
<evidence type="ECO:0000313" key="14">
    <source>
        <dbReference type="EMBL" id="AKB82477.1"/>
    </source>
</evidence>
<keyword evidence="15" id="KW-1185">Reference proteome</keyword>
<dbReference type="EMBL" id="CP009517">
    <property type="protein sequence ID" value="AKB82477.1"/>
    <property type="molecule type" value="Genomic_DNA"/>
</dbReference>
<dbReference type="InterPro" id="IPR013563">
    <property type="entry name" value="Oligopep_ABC_C"/>
</dbReference>
<evidence type="ECO:0000256" key="7">
    <source>
        <dbReference type="ARBA" id="ARBA00023065"/>
    </source>
</evidence>
<evidence type="ECO:0000256" key="1">
    <source>
        <dbReference type="ARBA" id="ARBA00004202"/>
    </source>
</evidence>
<keyword evidence="5" id="KW-0067">ATP-binding</keyword>
<keyword evidence="2" id="KW-0813">Transport</keyword>
<dbReference type="GO" id="GO:0015413">
    <property type="term" value="F:ABC-type nickel transporter activity"/>
    <property type="evidence" value="ECO:0007669"/>
    <property type="project" value="UniProtKB-EC"/>
</dbReference>
<comment type="catalytic activity">
    <reaction evidence="12">
        <text>Ni(2+)(out) + ATP + H2O = Ni(2+)(in) + ADP + phosphate + H(+)</text>
        <dbReference type="Rhea" id="RHEA:15557"/>
        <dbReference type="ChEBI" id="CHEBI:15377"/>
        <dbReference type="ChEBI" id="CHEBI:15378"/>
        <dbReference type="ChEBI" id="CHEBI:30616"/>
        <dbReference type="ChEBI" id="CHEBI:43474"/>
        <dbReference type="ChEBI" id="CHEBI:49786"/>
        <dbReference type="ChEBI" id="CHEBI:456216"/>
        <dbReference type="EC" id="7.2.2.11"/>
    </reaction>
    <physiologicalReaction direction="left-to-right" evidence="12">
        <dbReference type="Rhea" id="RHEA:15558"/>
    </physiologicalReaction>
</comment>
<evidence type="ECO:0000313" key="15">
    <source>
        <dbReference type="Proteomes" id="UP000033066"/>
    </source>
</evidence>
<keyword evidence="7" id="KW-0406">Ion transport</keyword>
<evidence type="ECO:0000256" key="3">
    <source>
        <dbReference type="ARBA" id="ARBA00022475"/>
    </source>
</evidence>
<comment type="subunit">
    <text evidence="9">The complex is composed of two ATP-binding proteins (NikD and NikE), two transmembrane proteins (NikB and NikC) and a solute-binding protein (NikA).</text>
</comment>
<evidence type="ECO:0000256" key="11">
    <source>
        <dbReference type="ARBA" id="ARBA00044143"/>
    </source>
</evidence>
<feature type="domain" description="ABC transporter" evidence="13">
    <location>
        <begin position="42"/>
        <end position="288"/>
    </location>
</feature>
<dbReference type="GO" id="GO:0016887">
    <property type="term" value="F:ATP hydrolysis activity"/>
    <property type="evidence" value="ECO:0007669"/>
    <property type="project" value="InterPro"/>
</dbReference>
<dbReference type="KEGG" id="mbak:MSBR3_1899"/>
<evidence type="ECO:0000256" key="5">
    <source>
        <dbReference type="ARBA" id="ARBA00022840"/>
    </source>
</evidence>
<evidence type="ECO:0000256" key="2">
    <source>
        <dbReference type="ARBA" id="ARBA00022448"/>
    </source>
</evidence>
<dbReference type="SMART" id="SM00382">
    <property type="entry name" value="AAA"/>
    <property type="match status" value="1"/>
</dbReference>
<dbReference type="Pfam" id="PF00005">
    <property type="entry name" value="ABC_tran"/>
    <property type="match status" value="1"/>
</dbReference>
<dbReference type="GO" id="GO:0005886">
    <property type="term" value="C:plasma membrane"/>
    <property type="evidence" value="ECO:0007669"/>
    <property type="project" value="UniProtKB-SubCell"/>
</dbReference>
<dbReference type="GO" id="GO:0015833">
    <property type="term" value="P:peptide transport"/>
    <property type="evidence" value="ECO:0007669"/>
    <property type="project" value="InterPro"/>
</dbReference>
<dbReference type="InterPro" id="IPR003593">
    <property type="entry name" value="AAA+_ATPase"/>
</dbReference>
<sequence>MKTLPRNTLLEKNTLPERNILPERNTLLEKNTLLERNTLLEVRDLEISFQGIETVTVLSGISFSIKESETLALVGETGCGKSIVAHAIMNLLPPESRVKGNIEFRGKSLSGMNEKEMAKIRGREIAIIFQNPSLALNPVYPIGHQLVEPLYVHQKEKKKTALFRAALALKRMGFVNFSECMNYYPSWCSGGMNQRFLIAASTILNPALLIADEPSKGLDKKCITELEAELKNLKMERKSALLLISHDLGFVQRLADRIAVMYAGEIIELANSSSLFENPLHPYTRGLLNSLPEKGFIPIPGFSPPLNSLPSGCRFHPRCPLREKRCIRVHPEIKETGERAVRCFLYP</sequence>
<dbReference type="InterPro" id="IPR027417">
    <property type="entry name" value="P-loop_NTPase"/>
</dbReference>
<comment type="subcellular location">
    <subcellularLocation>
        <location evidence="1">Cell membrane</location>
        <topology evidence="1">Peripheral membrane protein</topology>
    </subcellularLocation>
</comment>
<evidence type="ECO:0000256" key="8">
    <source>
        <dbReference type="ARBA" id="ARBA00023136"/>
    </source>
</evidence>
<proteinExistence type="predicted"/>
<protein>
    <recommendedName>
        <fullName evidence="11">Nickel import system ATP-binding protein NikD</fullName>
        <ecNumber evidence="10">7.2.2.11</ecNumber>
    </recommendedName>
</protein>
<dbReference type="GeneID" id="24789461"/>
<keyword evidence="6" id="KW-1278">Translocase</keyword>
<evidence type="ECO:0000256" key="10">
    <source>
        <dbReference type="ARBA" id="ARBA00039098"/>
    </source>
</evidence>
<dbReference type="PANTHER" id="PTHR43297">
    <property type="entry name" value="OLIGOPEPTIDE TRANSPORT ATP-BINDING PROTEIN APPD"/>
    <property type="match status" value="1"/>
</dbReference>
<dbReference type="InterPro" id="IPR050388">
    <property type="entry name" value="ABC_Ni/Peptide_Import"/>
</dbReference>
<dbReference type="PATRIC" id="fig|1434107.4.peg.2437"/>
<dbReference type="SUPFAM" id="SSF52540">
    <property type="entry name" value="P-loop containing nucleoside triphosphate hydrolases"/>
    <property type="match status" value="1"/>
</dbReference>
<organism evidence="14 15">
    <name type="scientific">Methanosarcina barkeri 3</name>
    <dbReference type="NCBI Taxonomy" id="1434107"/>
    <lineage>
        <taxon>Archaea</taxon>
        <taxon>Methanobacteriati</taxon>
        <taxon>Methanobacteriota</taxon>
        <taxon>Stenosarchaea group</taxon>
        <taxon>Methanomicrobia</taxon>
        <taxon>Methanosarcinales</taxon>
        <taxon>Methanosarcinaceae</taxon>
        <taxon>Methanosarcina</taxon>
    </lineage>
</organism>
<dbReference type="RefSeq" id="WP_080942277.1">
    <property type="nucleotide sequence ID" value="NZ_CP009517.1"/>
</dbReference>
<evidence type="ECO:0000256" key="9">
    <source>
        <dbReference type="ARBA" id="ARBA00038669"/>
    </source>
</evidence>
<dbReference type="PANTHER" id="PTHR43297:SF13">
    <property type="entry name" value="NICKEL ABC TRANSPORTER, ATP-BINDING PROTEIN"/>
    <property type="match status" value="1"/>
</dbReference>
<gene>
    <name evidence="14" type="ORF">MSBR3_1899</name>
</gene>
<name>A0A0E3SM56_METBA</name>
<evidence type="ECO:0000256" key="6">
    <source>
        <dbReference type="ARBA" id="ARBA00022967"/>
    </source>
</evidence>
<dbReference type="PROSITE" id="PS50893">
    <property type="entry name" value="ABC_TRANSPORTER_2"/>
    <property type="match status" value="1"/>
</dbReference>
<dbReference type="EC" id="7.2.2.11" evidence="10"/>
<dbReference type="CDD" id="cd03257">
    <property type="entry name" value="ABC_NikE_OppD_transporters"/>
    <property type="match status" value="1"/>
</dbReference>
<dbReference type="AlphaFoldDB" id="A0A0E3SM56"/>